<accession>A0A387BA17</accession>
<evidence type="ECO:0000313" key="3">
    <source>
        <dbReference type="EMBL" id="AYF97966.1"/>
    </source>
</evidence>
<dbReference type="Gene3D" id="3.90.230.10">
    <property type="entry name" value="Creatinase/methionine aminopeptidase superfamily"/>
    <property type="match status" value="1"/>
</dbReference>
<dbReference type="InterPro" id="IPR000994">
    <property type="entry name" value="Pept_M24"/>
</dbReference>
<dbReference type="Pfam" id="PF00557">
    <property type="entry name" value="Peptidase_M24"/>
    <property type="match status" value="1"/>
</dbReference>
<gene>
    <name evidence="3" type="ORF">D7I47_06645</name>
</gene>
<protein>
    <submittedName>
        <fullName evidence="3">M24 family metallopeptidase</fullName>
    </submittedName>
</protein>
<dbReference type="CDD" id="cd01066">
    <property type="entry name" value="APP_MetAP"/>
    <property type="match status" value="1"/>
</dbReference>
<organism evidence="3 4">
    <name type="scientific">Protaetiibacter intestinalis</name>
    <dbReference type="NCBI Taxonomy" id="2419774"/>
    <lineage>
        <taxon>Bacteria</taxon>
        <taxon>Bacillati</taxon>
        <taxon>Actinomycetota</taxon>
        <taxon>Actinomycetes</taxon>
        <taxon>Micrococcales</taxon>
        <taxon>Microbacteriaceae</taxon>
        <taxon>Protaetiibacter</taxon>
    </lineage>
</organism>
<dbReference type="SUPFAM" id="SSF55920">
    <property type="entry name" value="Creatinase/aminopeptidase"/>
    <property type="match status" value="1"/>
</dbReference>
<dbReference type="AlphaFoldDB" id="A0A387BA17"/>
<evidence type="ECO:0000259" key="2">
    <source>
        <dbReference type="Pfam" id="PF00557"/>
    </source>
</evidence>
<feature type="domain" description="Peptidase M24" evidence="2">
    <location>
        <begin position="153"/>
        <end position="336"/>
    </location>
</feature>
<feature type="region of interest" description="Disordered" evidence="1">
    <location>
        <begin position="1"/>
        <end position="26"/>
    </location>
</feature>
<dbReference type="PANTHER" id="PTHR46112">
    <property type="entry name" value="AMINOPEPTIDASE"/>
    <property type="match status" value="1"/>
</dbReference>
<dbReference type="PANTHER" id="PTHR46112:SF2">
    <property type="entry name" value="XAA-PRO AMINOPEPTIDASE P-RELATED"/>
    <property type="match status" value="1"/>
</dbReference>
<reference evidence="4" key="1">
    <citation type="submission" date="2018-09" db="EMBL/GenBank/DDBJ databases">
        <title>Genome sequencing of strain 2DFWR-13.</title>
        <authorList>
            <person name="Heo J."/>
            <person name="Kim S.-J."/>
            <person name="Kwon S.-W."/>
        </authorList>
    </citation>
    <scope>NUCLEOTIDE SEQUENCE [LARGE SCALE GENOMIC DNA]</scope>
    <source>
        <strain evidence="4">2DFWR-13</strain>
    </source>
</reference>
<dbReference type="InterPro" id="IPR050659">
    <property type="entry name" value="Peptidase_M24B"/>
</dbReference>
<evidence type="ECO:0000256" key="1">
    <source>
        <dbReference type="SAM" id="MobiDB-lite"/>
    </source>
</evidence>
<dbReference type="EMBL" id="CP032630">
    <property type="protein sequence ID" value="AYF97966.1"/>
    <property type="molecule type" value="Genomic_DNA"/>
</dbReference>
<keyword evidence="4" id="KW-1185">Reference proteome</keyword>
<evidence type="ECO:0000313" key="4">
    <source>
        <dbReference type="Proteomes" id="UP000278886"/>
    </source>
</evidence>
<name>A0A387BA17_9MICO</name>
<dbReference type="Proteomes" id="UP000278886">
    <property type="component" value="Chromosome"/>
</dbReference>
<dbReference type="KEGG" id="lyd:D7I47_06645"/>
<sequence length="366" mass="38675">MRRSTMAGTEREPRAHGGAAAAPSDRPAKLARIRELLDAHGAATLTLTTPENLAWLLDGARVQVPYAGAPVLTATVDRDGGIRVDAYANEVERLAAEELGGLELHPVPWSASLPDPAPGSILDTAHAAELRALRAPLLPAERARYRALGGELATAVGAVLRAARPELSERELAAELARAVVAAGAEPTVLLVAGEGRLDWRHPLPTAAPLGRRAIAVVGARRHGLVLSLTRWLRFGSADAAQLAADARLLEVEADAFAATRPGRTLGEVLGDIRASYERHGFGPEEWLRHHQGGPTGYLGRDPRATPAAPELVVAGQAYAWNPSAPRAKVEDTVVIDADGIEVLSVDPGWPTTTVRGLARPTELEL</sequence>
<dbReference type="OrthoDB" id="4850044at2"/>
<dbReference type="InterPro" id="IPR036005">
    <property type="entry name" value="Creatinase/aminopeptidase-like"/>
</dbReference>
<proteinExistence type="predicted"/>